<evidence type="ECO:0000313" key="3">
    <source>
        <dbReference type="Proteomes" id="UP000314294"/>
    </source>
</evidence>
<dbReference type="Proteomes" id="UP000314294">
    <property type="component" value="Unassembled WGS sequence"/>
</dbReference>
<dbReference type="AlphaFoldDB" id="A0A4Z2F5H0"/>
<proteinExistence type="predicted"/>
<accession>A0A4Z2F5H0</accession>
<evidence type="ECO:0000313" key="2">
    <source>
        <dbReference type="EMBL" id="TNN35742.1"/>
    </source>
</evidence>
<organism evidence="2 3">
    <name type="scientific">Liparis tanakae</name>
    <name type="common">Tanaka's snailfish</name>
    <dbReference type="NCBI Taxonomy" id="230148"/>
    <lineage>
        <taxon>Eukaryota</taxon>
        <taxon>Metazoa</taxon>
        <taxon>Chordata</taxon>
        <taxon>Craniata</taxon>
        <taxon>Vertebrata</taxon>
        <taxon>Euteleostomi</taxon>
        <taxon>Actinopterygii</taxon>
        <taxon>Neopterygii</taxon>
        <taxon>Teleostei</taxon>
        <taxon>Neoteleostei</taxon>
        <taxon>Acanthomorphata</taxon>
        <taxon>Eupercaria</taxon>
        <taxon>Perciformes</taxon>
        <taxon>Cottioidei</taxon>
        <taxon>Cottales</taxon>
        <taxon>Liparidae</taxon>
        <taxon>Liparis</taxon>
    </lineage>
</organism>
<gene>
    <name evidence="2" type="ORF">EYF80_054094</name>
</gene>
<keyword evidence="3" id="KW-1185">Reference proteome</keyword>
<sequence>MPVVDLLRARDSVVHIEADKPDLVHSHKLGTRQGTREADGTQSNRTSARLWRFGSGVPEMSGRESSTSSPLKYTAFQEV</sequence>
<name>A0A4Z2F5H0_9TELE</name>
<evidence type="ECO:0000256" key="1">
    <source>
        <dbReference type="SAM" id="MobiDB-lite"/>
    </source>
</evidence>
<comment type="caution">
    <text evidence="2">The sequence shown here is derived from an EMBL/GenBank/DDBJ whole genome shotgun (WGS) entry which is preliminary data.</text>
</comment>
<protein>
    <submittedName>
        <fullName evidence="2">Uncharacterized protein</fullName>
    </submittedName>
</protein>
<feature type="region of interest" description="Disordered" evidence="1">
    <location>
        <begin position="24"/>
        <end position="79"/>
    </location>
</feature>
<dbReference type="EMBL" id="SRLO01001716">
    <property type="protein sequence ID" value="TNN35742.1"/>
    <property type="molecule type" value="Genomic_DNA"/>
</dbReference>
<reference evidence="2 3" key="1">
    <citation type="submission" date="2019-03" db="EMBL/GenBank/DDBJ databases">
        <title>First draft genome of Liparis tanakae, snailfish: a comprehensive survey of snailfish specific genes.</title>
        <authorList>
            <person name="Kim W."/>
            <person name="Song I."/>
            <person name="Jeong J.-H."/>
            <person name="Kim D."/>
            <person name="Kim S."/>
            <person name="Ryu S."/>
            <person name="Song J.Y."/>
            <person name="Lee S.K."/>
        </authorList>
    </citation>
    <scope>NUCLEOTIDE SEQUENCE [LARGE SCALE GENOMIC DNA]</scope>
    <source>
        <tissue evidence="2">Muscle</tissue>
    </source>
</reference>